<dbReference type="AlphaFoldDB" id="X5MF06"/>
<feature type="region of interest" description="Disordered" evidence="1">
    <location>
        <begin position="19"/>
        <end position="43"/>
    </location>
</feature>
<gene>
    <name evidence="2" type="ORF">BN1012_Phect3045</name>
</gene>
<protein>
    <submittedName>
        <fullName evidence="2">Uncharacterized protein</fullName>
    </submittedName>
</protein>
<reference evidence="2 3" key="1">
    <citation type="journal article" date="2014" name="Front. Genet.">
        <title>Genome and metabolic network of "Candidatus Phaeomarinobacter ectocarpi" Ec32, a new candidate genus of Alphaproteobacteria frequently associated with brown algae.</title>
        <authorList>
            <person name="Dittami S.M."/>
            <person name="Barbeyron T."/>
            <person name="Boyen C."/>
            <person name="Cambefort J."/>
            <person name="Collet G."/>
            <person name="Delage L."/>
            <person name="Gobet A."/>
            <person name="Groisillier A."/>
            <person name="Leblanc C."/>
            <person name="Michel G."/>
            <person name="Scornet D."/>
            <person name="Siegel A."/>
            <person name="Tapia J.E."/>
            <person name="Tonon T."/>
        </authorList>
    </citation>
    <scope>NUCLEOTIDE SEQUENCE [LARGE SCALE GENOMIC DNA]</scope>
    <source>
        <strain evidence="2 3">Ec32</strain>
    </source>
</reference>
<proteinExistence type="predicted"/>
<organism evidence="2 3">
    <name type="scientific">Candidatus Phaeomarinibacter ectocarpi</name>
    <dbReference type="NCBI Taxonomy" id="1458461"/>
    <lineage>
        <taxon>Bacteria</taxon>
        <taxon>Pseudomonadati</taxon>
        <taxon>Pseudomonadota</taxon>
        <taxon>Alphaproteobacteria</taxon>
        <taxon>Hyphomicrobiales</taxon>
        <taxon>Parvibaculaceae</taxon>
        <taxon>Candidatus Phaeomarinibacter</taxon>
    </lineage>
</organism>
<dbReference type="Proteomes" id="UP000032160">
    <property type="component" value="Chromosome I"/>
</dbReference>
<dbReference type="EMBL" id="HG966617">
    <property type="protein sequence ID" value="CDO61257.1"/>
    <property type="molecule type" value="Genomic_DNA"/>
</dbReference>
<evidence type="ECO:0000313" key="3">
    <source>
        <dbReference type="Proteomes" id="UP000032160"/>
    </source>
</evidence>
<dbReference type="STRING" id="1458461.BN1012_Phect3045"/>
<keyword evidence="3" id="KW-1185">Reference proteome</keyword>
<sequence>METVDLCDPHNFHVVGSMGSLENRERPVPAQPHRPSKHKDHAGLLYPERRVRANGPERIICAHK</sequence>
<accession>X5MF06</accession>
<name>X5MF06_9HYPH</name>
<dbReference type="KEGG" id="pect:BN1012_Phect3045"/>
<dbReference type="HOGENOM" id="CLU_2859386_0_0_5"/>
<evidence type="ECO:0000313" key="2">
    <source>
        <dbReference type="EMBL" id="CDO61257.1"/>
    </source>
</evidence>
<evidence type="ECO:0000256" key="1">
    <source>
        <dbReference type="SAM" id="MobiDB-lite"/>
    </source>
</evidence>